<gene>
    <name evidence="1" type="ORF">HJG60_009735</name>
</gene>
<accession>A0A834ESY4</accession>
<evidence type="ECO:0000313" key="1">
    <source>
        <dbReference type="EMBL" id="KAF6125212.1"/>
    </source>
</evidence>
<sequence>MGLAEGQHSWSVPPRAPERKELHRAGALQICTLAGYACEEATQGQRASHRKGQAGPPLEFTQAYGGSCSHQQSRQLGCWGTFSGGFYLHGGAKSALQQRFLWSHFTNLKKQAAKISKNFQITYLDPSTKFMGSF</sequence>
<dbReference type="EMBL" id="JABVXQ010000002">
    <property type="protein sequence ID" value="KAF6125212.1"/>
    <property type="molecule type" value="Genomic_DNA"/>
</dbReference>
<evidence type="ECO:0000313" key="2">
    <source>
        <dbReference type="Proteomes" id="UP000664940"/>
    </source>
</evidence>
<name>A0A834ESY4_9CHIR</name>
<dbReference type="Proteomes" id="UP000664940">
    <property type="component" value="Unassembled WGS sequence"/>
</dbReference>
<organism evidence="1 2">
    <name type="scientific">Phyllostomus discolor</name>
    <name type="common">pale spear-nosed bat</name>
    <dbReference type="NCBI Taxonomy" id="89673"/>
    <lineage>
        <taxon>Eukaryota</taxon>
        <taxon>Metazoa</taxon>
        <taxon>Chordata</taxon>
        <taxon>Craniata</taxon>
        <taxon>Vertebrata</taxon>
        <taxon>Euteleostomi</taxon>
        <taxon>Mammalia</taxon>
        <taxon>Eutheria</taxon>
        <taxon>Laurasiatheria</taxon>
        <taxon>Chiroptera</taxon>
        <taxon>Yangochiroptera</taxon>
        <taxon>Phyllostomidae</taxon>
        <taxon>Phyllostominae</taxon>
        <taxon>Phyllostomus</taxon>
    </lineage>
</organism>
<reference evidence="1 2" key="1">
    <citation type="journal article" date="2020" name="Nature">
        <title>Six reference-quality genomes reveal evolution of bat adaptations.</title>
        <authorList>
            <person name="Jebb D."/>
            <person name="Huang Z."/>
            <person name="Pippel M."/>
            <person name="Hughes G.M."/>
            <person name="Lavrichenko K."/>
            <person name="Devanna P."/>
            <person name="Winkler S."/>
            <person name="Jermiin L.S."/>
            <person name="Skirmuntt E.C."/>
            <person name="Katzourakis A."/>
            <person name="Burkitt-Gray L."/>
            <person name="Ray D.A."/>
            <person name="Sullivan K.A.M."/>
            <person name="Roscito J.G."/>
            <person name="Kirilenko B.M."/>
            <person name="Davalos L.M."/>
            <person name="Corthals A.P."/>
            <person name="Power M.L."/>
            <person name="Jones G."/>
            <person name="Ransome R.D."/>
            <person name="Dechmann D.K.N."/>
            <person name="Locatelli A.G."/>
            <person name="Puechmaille S.J."/>
            <person name="Fedrigo O."/>
            <person name="Jarvis E.D."/>
            <person name="Hiller M."/>
            <person name="Vernes S.C."/>
            <person name="Myers E.W."/>
            <person name="Teeling E.C."/>
        </authorList>
    </citation>
    <scope>NUCLEOTIDE SEQUENCE [LARGE SCALE GENOMIC DNA]</scope>
    <source>
        <strain evidence="1">Bat1K_MPI-CBG_1</strain>
    </source>
</reference>
<protein>
    <submittedName>
        <fullName evidence="1">Uncharacterized protein</fullName>
    </submittedName>
</protein>
<proteinExistence type="predicted"/>
<dbReference type="AlphaFoldDB" id="A0A834ESY4"/>
<comment type="caution">
    <text evidence="1">The sequence shown here is derived from an EMBL/GenBank/DDBJ whole genome shotgun (WGS) entry which is preliminary data.</text>
</comment>